<accession>A0A7W5B4P0</accession>
<dbReference type="AlphaFoldDB" id="A0A7W5B4P0"/>
<sequence>MMSKVYNVIQQVEIKDMNNEPITTAVFTYGTSDFAFHIGSTVIVPRIGLREFEVVYDTRTQEVDRVEVLSIEYDIRTNPISGTIILKPATLILGLHDIGQA</sequence>
<comment type="caution">
    <text evidence="1">The sequence shown here is derived from an EMBL/GenBank/DDBJ whole genome shotgun (WGS) entry which is preliminary data.</text>
</comment>
<evidence type="ECO:0000313" key="1">
    <source>
        <dbReference type="EMBL" id="MBB3114350.1"/>
    </source>
</evidence>
<name>A0A7W5B4P0_9BACL</name>
<organism evidence="1 2">
    <name type="scientific">Paenibacillus phyllosphaerae</name>
    <dbReference type="NCBI Taxonomy" id="274593"/>
    <lineage>
        <taxon>Bacteria</taxon>
        <taxon>Bacillati</taxon>
        <taxon>Bacillota</taxon>
        <taxon>Bacilli</taxon>
        <taxon>Bacillales</taxon>
        <taxon>Paenibacillaceae</taxon>
        <taxon>Paenibacillus</taxon>
    </lineage>
</organism>
<dbReference type="RefSeq" id="WP_183604387.1">
    <property type="nucleotide sequence ID" value="NZ_JACHXK010000030.1"/>
</dbReference>
<keyword evidence="2" id="KW-1185">Reference proteome</keyword>
<evidence type="ECO:0000313" key="2">
    <source>
        <dbReference type="Proteomes" id="UP000570361"/>
    </source>
</evidence>
<dbReference type="EMBL" id="JACHXK010000030">
    <property type="protein sequence ID" value="MBB3114350.1"/>
    <property type="molecule type" value="Genomic_DNA"/>
</dbReference>
<reference evidence="1 2" key="1">
    <citation type="submission" date="2020-08" db="EMBL/GenBank/DDBJ databases">
        <title>Genomic Encyclopedia of Type Strains, Phase III (KMG-III): the genomes of soil and plant-associated and newly described type strains.</title>
        <authorList>
            <person name="Whitman W."/>
        </authorList>
    </citation>
    <scope>NUCLEOTIDE SEQUENCE [LARGE SCALE GENOMIC DNA]</scope>
    <source>
        <strain evidence="1 2">CECT 5862</strain>
    </source>
</reference>
<protein>
    <submittedName>
        <fullName evidence="1">Uncharacterized protein</fullName>
    </submittedName>
</protein>
<gene>
    <name evidence="1" type="ORF">FHS18_006471</name>
</gene>
<proteinExistence type="predicted"/>
<dbReference type="Proteomes" id="UP000570361">
    <property type="component" value="Unassembled WGS sequence"/>
</dbReference>